<sequence length="139" mass="15108">MNIKAIAAGVIWAATMAATPAGAVTVDDFVIHDAKDLADLCATPPSDPAHVAALQFCYGYMQGAYDYYLAERKGPDVEHFVCLPQPEPSREAVARLFIAWLKAHPGHHREAAVEVLFQFGADKWPCPEKKEAATSEPKS</sequence>
<evidence type="ECO:0000259" key="2">
    <source>
        <dbReference type="Pfam" id="PF18602"/>
    </source>
</evidence>
<reference evidence="4" key="1">
    <citation type="submission" date="2019-12" db="EMBL/GenBank/DDBJ databases">
        <authorList>
            <person name="Awala S.I."/>
            <person name="Rhee S.K."/>
        </authorList>
    </citation>
    <scope>NUCLEOTIDE SEQUENCE [LARGE SCALE GENOMIC DNA]</scope>
    <source>
        <strain evidence="4">IM1</strain>
    </source>
</reference>
<keyword evidence="4" id="KW-1185">Reference proteome</keyword>
<feature type="signal peptide" evidence="1">
    <location>
        <begin position="1"/>
        <end position="23"/>
    </location>
</feature>
<dbReference type="KEGG" id="metu:GNH96_03830"/>
<keyword evidence="1" id="KW-0732">Signal</keyword>
<name>A0A858Q5R9_9GAMM</name>
<protein>
    <recommendedName>
        <fullName evidence="2">Rap1a immunity protein domain-containing protein</fullName>
    </recommendedName>
</protein>
<feature type="chain" id="PRO_5032424383" description="Rap1a immunity protein domain-containing protein" evidence="1">
    <location>
        <begin position="24"/>
        <end position="139"/>
    </location>
</feature>
<evidence type="ECO:0000256" key="1">
    <source>
        <dbReference type="SAM" id="SignalP"/>
    </source>
</evidence>
<dbReference type="EMBL" id="CP046565">
    <property type="protein sequence ID" value="QJD29179.1"/>
    <property type="molecule type" value="Genomic_DNA"/>
</dbReference>
<dbReference type="AlphaFoldDB" id="A0A858Q5R9"/>
<feature type="domain" description="Rap1a immunity protein" evidence="2">
    <location>
        <begin position="34"/>
        <end position="126"/>
    </location>
</feature>
<gene>
    <name evidence="3" type="ORF">GNH96_03830</name>
</gene>
<dbReference type="Proteomes" id="UP000503004">
    <property type="component" value="Chromosome"/>
</dbReference>
<dbReference type="Pfam" id="PF18602">
    <property type="entry name" value="Rap1a"/>
    <property type="match status" value="1"/>
</dbReference>
<evidence type="ECO:0000313" key="3">
    <source>
        <dbReference type="EMBL" id="QJD29179.1"/>
    </source>
</evidence>
<evidence type="ECO:0000313" key="4">
    <source>
        <dbReference type="Proteomes" id="UP000503004"/>
    </source>
</evidence>
<dbReference type="RefSeq" id="WP_169602439.1">
    <property type="nucleotide sequence ID" value="NZ_CP046565.1"/>
</dbReference>
<accession>A0A858Q5R9</accession>
<dbReference type="InterPro" id="IPR041238">
    <property type="entry name" value="Rap1a"/>
</dbReference>
<organism evidence="3 4">
    <name type="scientific">Methylococcus geothermalis</name>
    <dbReference type="NCBI Taxonomy" id="2681310"/>
    <lineage>
        <taxon>Bacteria</taxon>
        <taxon>Pseudomonadati</taxon>
        <taxon>Pseudomonadota</taxon>
        <taxon>Gammaproteobacteria</taxon>
        <taxon>Methylococcales</taxon>
        <taxon>Methylococcaceae</taxon>
        <taxon>Methylococcus</taxon>
    </lineage>
</organism>
<proteinExistence type="predicted"/>